<reference evidence="3" key="1">
    <citation type="journal article" date="2019" name="Int. J. Syst. Evol. Microbiol.">
        <title>The Global Catalogue of Microorganisms (GCM) 10K type strain sequencing project: providing services to taxonomists for standard genome sequencing and annotation.</title>
        <authorList>
            <consortium name="The Broad Institute Genomics Platform"/>
            <consortium name="The Broad Institute Genome Sequencing Center for Infectious Disease"/>
            <person name="Wu L."/>
            <person name="Ma J."/>
        </authorList>
    </citation>
    <scope>NUCLEOTIDE SEQUENCE [LARGE SCALE GENOMIC DNA]</scope>
    <source>
        <strain evidence="3">CCUG 56608</strain>
    </source>
</reference>
<evidence type="ECO:0000313" key="2">
    <source>
        <dbReference type="EMBL" id="MFD1067670.1"/>
    </source>
</evidence>
<dbReference type="Pfam" id="PF07872">
    <property type="entry name" value="DUF1659"/>
    <property type="match status" value="1"/>
</dbReference>
<protein>
    <submittedName>
        <fullName evidence="2">DUF1659 domain-containing protein</fullName>
    </submittedName>
</protein>
<feature type="domain" description="DUF1659" evidence="1">
    <location>
        <begin position="2"/>
        <end position="71"/>
    </location>
</feature>
<dbReference type="EMBL" id="JBHTKK010000026">
    <property type="protein sequence ID" value="MFD1067670.1"/>
    <property type="molecule type" value="Genomic_DNA"/>
</dbReference>
<sequence length="76" mass="8577">MAVAELTESVLQLTINEGIDPMTGEFVFKQKRFNNVKPEATAEQLFQTAHAFASVQQHTLYAITRRDASDIYDEEA</sequence>
<proteinExistence type="predicted"/>
<keyword evidence="3" id="KW-1185">Reference proteome</keyword>
<dbReference type="RefSeq" id="WP_379593816.1">
    <property type="nucleotide sequence ID" value="NZ_JBHTKK010000026.1"/>
</dbReference>
<gene>
    <name evidence="2" type="ORF">ACFQ19_16805</name>
</gene>
<accession>A0ABW3NLZ4</accession>
<organism evidence="2 3">
    <name type="scientific">Oceanobacillus locisalsi</name>
    <dbReference type="NCBI Taxonomy" id="546107"/>
    <lineage>
        <taxon>Bacteria</taxon>
        <taxon>Bacillati</taxon>
        <taxon>Bacillota</taxon>
        <taxon>Bacilli</taxon>
        <taxon>Bacillales</taxon>
        <taxon>Bacillaceae</taxon>
        <taxon>Oceanobacillus</taxon>
    </lineage>
</organism>
<comment type="caution">
    <text evidence="2">The sequence shown here is derived from an EMBL/GenBank/DDBJ whole genome shotgun (WGS) entry which is preliminary data.</text>
</comment>
<name>A0ABW3NLZ4_9BACI</name>
<dbReference type="Proteomes" id="UP001597041">
    <property type="component" value="Unassembled WGS sequence"/>
</dbReference>
<evidence type="ECO:0000313" key="3">
    <source>
        <dbReference type="Proteomes" id="UP001597041"/>
    </source>
</evidence>
<evidence type="ECO:0000259" key="1">
    <source>
        <dbReference type="Pfam" id="PF07872"/>
    </source>
</evidence>
<dbReference type="InterPro" id="IPR012454">
    <property type="entry name" value="DUF1659"/>
</dbReference>